<gene>
    <name evidence="1" type="ORF">MHPYR_650021</name>
</gene>
<evidence type="ECO:0000313" key="1">
    <source>
        <dbReference type="EMBL" id="SBS78954.1"/>
    </source>
</evidence>
<dbReference type="AlphaFoldDB" id="A0A1Y5PJX5"/>
<proteinExistence type="predicted"/>
<protein>
    <submittedName>
        <fullName evidence="1">Uncharacterized protein</fullName>
    </submittedName>
</protein>
<dbReference type="EMBL" id="FLQS01000062">
    <property type="protein sequence ID" value="SBS78954.1"/>
    <property type="molecule type" value="Genomic_DNA"/>
</dbReference>
<reference evidence="1" key="1">
    <citation type="submission" date="2016-03" db="EMBL/GenBank/DDBJ databases">
        <authorList>
            <person name="Ploux O."/>
        </authorList>
    </citation>
    <scope>NUCLEOTIDE SEQUENCE</scope>
    <source>
        <strain evidence="1">UC10</strain>
    </source>
</reference>
<accession>A0A1Y5PJX5</accession>
<sequence>MPCATPAAATMAPTSAAAIPDRLNSAIAAPMSRSRVCNRLVSRADAFSPTDMNLQYRFRAGLILLTLVSWAGIERLKIWRLRCPFSILNVRENVSHADRRVVQTNDEGVCR</sequence>
<organism evidence="1">
    <name type="scientific">uncultured Mycobacterium sp</name>
    <dbReference type="NCBI Taxonomy" id="171292"/>
    <lineage>
        <taxon>Bacteria</taxon>
        <taxon>Bacillati</taxon>
        <taxon>Actinomycetota</taxon>
        <taxon>Actinomycetes</taxon>
        <taxon>Mycobacteriales</taxon>
        <taxon>Mycobacteriaceae</taxon>
        <taxon>Mycobacterium</taxon>
        <taxon>environmental samples</taxon>
    </lineage>
</organism>
<name>A0A1Y5PJX5_9MYCO</name>